<evidence type="ECO:0000313" key="1">
    <source>
        <dbReference type="EMBL" id="MFC0342433.1"/>
    </source>
</evidence>
<dbReference type="InterPro" id="IPR021466">
    <property type="entry name" value="Put_rhamnosyl_transferase"/>
</dbReference>
<comment type="caution">
    <text evidence="1">The sequence shown here is derived from an EMBL/GenBank/DDBJ whole genome shotgun (WGS) entry which is preliminary data.</text>
</comment>
<reference evidence="1 2" key="1">
    <citation type="submission" date="2024-09" db="EMBL/GenBank/DDBJ databases">
        <authorList>
            <person name="Sun Q."/>
            <person name="Mori K."/>
        </authorList>
    </citation>
    <scope>NUCLEOTIDE SEQUENCE [LARGE SCALE GENOMIC DNA]</scope>
    <source>
        <strain evidence="1 2">KCTC 22789</strain>
    </source>
</reference>
<evidence type="ECO:0000313" key="2">
    <source>
        <dbReference type="Proteomes" id="UP001589799"/>
    </source>
</evidence>
<dbReference type="RefSeq" id="WP_377700040.1">
    <property type="nucleotide sequence ID" value="NZ_JBHLWE010000054.1"/>
</dbReference>
<accession>A0ABV6IAW6</accession>
<sequence>MEPDIFGYMRFSYLGRSDAKLTRSTEDLEQRKEILYAPERLKERFYFFEKICLPSLRWQTDKNFRFAIFTSPELPRKYKKRLASAARSVPQIEIVYDRNPILNRAIDSWIRKQPIVQTHRTLHFRLDDDDALASDFIETLRSNMPNVPDHGLISRPTGLLLIQTADDAELLAKFEPNIAIGFALVNPPGHIHNPYDLKHGGHYRIAPSLVLPGPLAYIHTAHAQSDTIAAQKRKLNHARAEHAAYFGDRPRRFMMAVQRQFGGHKPSHFLSIMHRAPSQRAARRSQKAIAAQYPEALALTAGE</sequence>
<organism evidence="1 2">
    <name type="scientific">Paracoccus niistensis</name>
    <dbReference type="NCBI Taxonomy" id="632935"/>
    <lineage>
        <taxon>Bacteria</taxon>
        <taxon>Pseudomonadati</taxon>
        <taxon>Pseudomonadota</taxon>
        <taxon>Alphaproteobacteria</taxon>
        <taxon>Rhodobacterales</taxon>
        <taxon>Paracoccaceae</taxon>
        <taxon>Paracoccus</taxon>
    </lineage>
</organism>
<proteinExistence type="predicted"/>
<protein>
    <submittedName>
        <fullName evidence="1">Glycosyltransferase</fullName>
    </submittedName>
</protein>
<name>A0ABV6IAW6_9RHOB</name>
<dbReference type="Pfam" id="PF11316">
    <property type="entry name" value="Rhamno_transf"/>
    <property type="match status" value="1"/>
</dbReference>
<keyword evidence="2" id="KW-1185">Reference proteome</keyword>
<dbReference type="EMBL" id="JBHLWE010000054">
    <property type="protein sequence ID" value="MFC0342433.1"/>
    <property type="molecule type" value="Genomic_DNA"/>
</dbReference>
<gene>
    <name evidence="1" type="ORF">ACFFII_16890</name>
</gene>
<dbReference type="Proteomes" id="UP001589799">
    <property type="component" value="Unassembled WGS sequence"/>
</dbReference>